<dbReference type="OrthoDB" id="10610241at2759"/>
<feature type="compositionally biased region" description="Basic and acidic residues" evidence="1">
    <location>
        <begin position="608"/>
        <end position="621"/>
    </location>
</feature>
<accession>A0A643C049</accession>
<feature type="compositionally biased region" description="Low complexity" evidence="1">
    <location>
        <begin position="582"/>
        <end position="594"/>
    </location>
</feature>
<feature type="region of interest" description="Disordered" evidence="1">
    <location>
        <begin position="378"/>
        <end position="400"/>
    </location>
</feature>
<protein>
    <submittedName>
        <fullName evidence="2">Uncharacterized protein</fullName>
    </submittedName>
</protein>
<evidence type="ECO:0000313" key="3">
    <source>
        <dbReference type="Proteomes" id="UP000437017"/>
    </source>
</evidence>
<keyword evidence="3" id="KW-1185">Reference proteome</keyword>
<organism evidence="2 3">
    <name type="scientific">Balaenoptera physalus</name>
    <name type="common">Fin whale</name>
    <name type="synonym">Balaena physalus</name>
    <dbReference type="NCBI Taxonomy" id="9770"/>
    <lineage>
        <taxon>Eukaryota</taxon>
        <taxon>Metazoa</taxon>
        <taxon>Chordata</taxon>
        <taxon>Craniata</taxon>
        <taxon>Vertebrata</taxon>
        <taxon>Euteleostomi</taxon>
        <taxon>Mammalia</taxon>
        <taxon>Eutheria</taxon>
        <taxon>Laurasiatheria</taxon>
        <taxon>Artiodactyla</taxon>
        <taxon>Whippomorpha</taxon>
        <taxon>Cetacea</taxon>
        <taxon>Mysticeti</taxon>
        <taxon>Balaenopteridae</taxon>
        <taxon>Balaenoptera</taxon>
    </lineage>
</organism>
<reference evidence="2 3" key="1">
    <citation type="journal article" date="2019" name="PLoS ONE">
        <title>Genomic analyses reveal an absence of contemporary introgressive admixture between fin whales and blue whales, despite known hybrids.</title>
        <authorList>
            <person name="Westbury M.V."/>
            <person name="Petersen B."/>
            <person name="Lorenzen E.D."/>
        </authorList>
    </citation>
    <scope>NUCLEOTIDE SEQUENCE [LARGE SCALE GENOMIC DNA]</scope>
    <source>
        <strain evidence="2">FinWhale-01</strain>
    </source>
</reference>
<feature type="non-terminal residue" evidence="2">
    <location>
        <position position="1"/>
    </location>
</feature>
<feature type="compositionally biased region" description="Basic and acidic residues" evidence="1">
    <location>
        <begin position="184"/>
        <end position="196"/>
    </location>
</feature>
<evidence type="ECO:0000313" key="2">
    <source>
        <dbReference type="EMBL" id="KAB0393626.1"/>
    </source>
</evidence>
<feature type="compositionally biased region" description="Basic and acidic residues" evidence="1">
    <location>
        <begin position="387"/>
        <end position="400"/>
    </location>
</feature>
<comment type="caution">
    <text evidence="2">The sequence shown here is derived from an EMBL/GenBank/DDBJ whole genome shotgun (WGS) entry which is preliminary data.</text>
</comment>
<dbReference type="Proteomes" id="UP000437017">
    <property type="component" value="Unassembled WGS sequence"/>
</dbReference>
<evidence type="ECO:0000256" key="1">
    <source>
        <dbReference type="SAM" id="MobiDB-lite"/>
    </source>
</evidence>
<name>A0A643C049_BALPH</name>
<feature type="region of interest" description="Disordered" evidence="1">
    <location>
        <begin position="568"/>
        <end position="621"/>
    </location>
</feature>
<proteinExistence type="predicted"/>
<feature type="region of interest" description="Disordered" evidence="1">
    <location>
        <begin position="166"/>
        <end position="221"/>
    </location>
</feature>
<dbReference type="EMBL" id="SGJD01003079">
    <property type="protein sequence ID" value="KAB0393626.1"/>
    <property type="molecule type" value="Genomic_DNA"/>
</dbReference>
<gene>
    <name evidence="2" type="ORF">E2I00_011349</name>
</gene>
<sequence>APLRSPGPQLSHPSVCWVQKGEKATTTPISLHEITVLHIRLLHSQELSLATATSVPAAHVANVPDKLWARIVSASEQQSSQPASCTTSWPITGHHAVLRRLRCGAPAILQAEHCWPLPDGQHARQQPGLSHSRRLAALPQEWPLLTLQRRASAQRAEVGILQVRSPAGDGRHCRPGAGAGAKRRALEAGSQHDQHRPPPGPRGLHVEGPWAADPAPGPLPWPPASSPCAGSVLSPSAIPAVSQHAECSLWLLAQIMALASLTTRARALVWPSAPFTPTTPRPWRGRYPSCCAGLSGACGRAESQARSRMLMPTASFRKPTRCWRSRPAPKAWGDATAALRQPRSAEDSLPGAVHFFYYTLLTRSWRCSHTPTRAPRMLRSSHAGVRKLQEPSEGYRRAADAPRARRWTHANALRLTYGEAAWVLAQAQDLQGGHRAHRVGGAVQGVHAAEGKRQDKVQADGPRGLSHAQGGTGYTCQQDYAKTCLVCLPSLGNARVFSVPGLRPQVYYSCSRKGDTAASPPVTSQSPSALWTLAGPRNATRASCRLPELPKLRQANGTLGIVLAPRSRDGSVFSPKSTNSATSDDTTLDTTGDVTVEDVKDFLGPVEESEKNRRTLAEDRA</sequence>
<dbReference type="AlphaFoldDB" id="A0A643C049"/>